<evidence type="ECO:0000256" key="5">
    <source>
        <dbReference type="ARBA" id="ARBA00022741"/>
    </source>
</evidence>
<dbReference type="GO" id="GO:0000287">
    <property type="term" value="F:magnesium ion binding"/>
    <property type="evidence" value="ECO:0007669"/>
    <property type="project" value="InterPro"/>
</dbReference>
<evidence type="ECO:0000256" key="9">
    <source>
        <dbReference type="ARBA" id="ARBA00023080"/>
    </source>
</evidence>
<protein>
    <recommendedName>
        <fullName evidence="11">Mediator of RNA polymerase II transcription subunit 17</fullName>
    </recommendedName>
    <alternativeName>
        <fullName evidence="11">Mediator complex subunit 17</fullName>
    </alternativeName>
</protein>
<comment type="function">
    <text evidence="11">Component of the Mediator complex, a coactivator involved in the regulated transcription of nearly all RNA polymerase II-dependent genes. Mediator functions as a bridge to convey information from gene-specific regulatory proteins to the basal RNA polymerase II transcription machinery. Mediator is recruited to promoters by direct interactions with regulatory proteins and serves as a scaffold for the assembly of a functional preinitiation complex with RNA polymerase II and the general transcription factors.</text>
</comment>
<dbReference type="Proteomes" id="UP001316803">
    <property type="component" value="Unassembled WGS sequence"/>
</dbReference>
<comment type="caution">
    <text evidence="13">The sequence shown here is derived from an EMBL/GenBank/DDBJ whole genome shotgun (WGS) entry which is preliminary data.</text>
</comment>
<feature type="region of interest" description="Disordered" evidence="12">
    <location>
        <begin position="1"/>
        <end position="20"/>
    </location>
</feature>
<evidence type="ECO:0000313" key="13">
    <source>
        <dbReference type="EMBL" id="KAK5951684.1"/>
    </source>
</evidence>
<dbReference type="InterPro" id="IPR036412">
    <property type="entry name" value="HAD-like_sf"/>
</dbReference>
<evidence type="ECO:0000256" key="12">
    <source>
        <dbReference type="SAM" id="MobiDB-lite"/>
    </source>
</evidence>
<dbReference type="GO" id="GO:0009117">
    <property type="term" value="P:nucleotide metabolic process"/>
    <property type="evidence" value="ECO:0007669"/>
    <property type="project" value="UniProtKB-KW"/>
</dbReference>
<dbReference type="AlphaFoldDB" id="A0AAN8EBR9"/>
<evidence type="ECO:0000256" key="6">
    <source>
        <dbReference type="ARBA" id="ARBA00022801"/>
    </source>
</evidence>
<dbReference type="GO" id="GO:0005524">
    <property type="term" value="F:ATP binding"/>
    <property type="evidence" value="ECO:0007669"/>
    <property type="project" value="UniProtKB-KW"/>
</dbReference>
<keyword evidence="5" id="KW-0547">Nucleotide-binding</keyword>
<comment type="catalytic activity">
    <reaction evidence="10">
        <text>IMP + H2O = inosine + phosphate</text>
        <dbReference type="Rhea" id="RHEA:27718"/>
        <dbReference type="ChEBI" id="CHEBI:15377"/>
        <dbReference type="ChEBI" id="CHEBI:17596"/>
        <dbReference type="ChEBI" id="CHEBI:43474"/>
        <dbReference type="ChEBI" id="CHEBI:58053"/>
        <dbReference type="EC" id="3.1.3.99"/>
    </reaction>
</comment>
<dbReference type="GO" id="GO:0006190">
    <property type="term" value="P:inosine salvage"/>
    <property type="evidence" value="ECO:0007669"/>
    <property type="project" value="InterPro"/>
</dbReference>
<gene>
    <name evidence="13" type="primary">ISN1</name>
    <name evidence="11" type="synonym">MED17</name>
    <name evidence="13" type="ORF">OHC33_007363</name>
</gene>
<dbReference type="GO" id="GO:0008253">
    <property type="term" value="F:5'-nucleotidase activity"/>
    <property type="evidence" value="ECO:0007669"/>
    <property type="project" value="InterPro"/>
</dbReference>
<proteinExistence type="inferred from homology"/>
<dbReference type="PANTHER" id="PTHR28213">
    <property type="entry name" value="IMP-SPECIFIC 5'-NUCLEOTIDASE 1"/>
    <property type="match status" value="1"/>
</dbReference>
<feature type="compositionally biased region" description="Acidic residues" evidence="12">
    <location>
        <begin position="54"/>
        <end position="68"/>
    </location>
</feature>
<keyword evidence="9" id="KW-0546">Nucleotide metabolism</keyword>
<evidence type="ECO:0000256" key="3">
    <source>
        <dbReference type="ARBA" id="ARBA00011881"/>
    </source>
</evidence>
<dbReference type="GO" id="GO:0006357">
    <property type="term" value="P:regulation of transcription by RNA polymerase II"/>
    <property type="evidence" value="ECO:0007669"/>
    <property type="project" value="InterPro"/>
</dbReference>
<evidence type="ECO:0000256" key="8">
    <source>
        <dbReference type="ARBA" id="ARBA00022842"/>
    </source>
</evidence>
<dbReference type="GO" id="GO:0003712">
    <property type="term" value="F:transcription coregulator activity"/>
    <property type="evidence" value="ECO:0007669"/>
    <property type="project" value="InterPro"/>
</dbReference>
<dbReference type="GO" id="GO:0016592">
    <property type="term" value="C:mediator complex"/>
    <property type="evidence" value="ECO:0007669"/>
    <property type="project" value="InterPro"/>
</dbReference>
<organism evidence="13 14">
    <name type="scientific">Knufia fluminis</name>
    <dbReference type="NCBI Taxonomy" id="191047"/>
    <lineage>
        <taxon>Eukaryota</taxon>
        <taxon>Fungi</taxon>
        <taxon>Dikarya</taxon>
        <taxon>Ascomycota</taxon>
        <taxon>Pezizomycotina</taxon>
        <taxon>Eurotiomycetes</taxon>
        <taxon>Chaetothyriomycetidae</taxon>
        <taxon>Chaetothyriales</taxon>
        <taxon>Trichomeriaceae</taxon>
        <taxon>Knufia</taxon>
    </lineage>
</organism>
<keyword evidence="11" id="KW-0010">Activator</keyword>
<comment type="subunit">
    <text evidence="3">Homotetramer.</text>
</comment>
<evidence type="ECO:0000256" key="10">
    <source>
        <dbReference type="ARBA" id="ARBA00047413"/>
    </source>
</evidence>
<sequence>MAPGVSLSIPHELNASRKKDNIQSRVQQLVLQKGPFRGITEDSLLADIQRPAAEADDDEDQTEEEDGNASETVQASREKLFQTRVEYMQMSSFIQNSLLTAIDGISASLAAHSKYAATAMSPALQQVAPAGSIETKLIESKAVSKPASRRMNDIATVTQAEAFTSAAVQLSRASGRLVTEAQHQSKYWEQLASLRSNGWPVSRVPNDAKALVVHYGSADSGPQYRNRGVAALRQDENGDLTFSGQAESQKPKTLVVTVHRRGKLTGRFALKKEKSSRRSKLEDDLLQAREALFQEELFNEASKEARILANMGVKTRSSSIEIAVSDECSVAVSYARQPLEVPEVSQADDKLAHFVGNGLRLMLVVEHQQRHLQRAEHKPLPMSQNPRPAPEYALLRPITSLLRHHCDIAPLFETLEDYKASFRLAGLHLSVEHQSSDGTESASPALQLLRRVVTSQVSITLPSEDSLSIRVETHLGAPRFGTHFSSTRQFDGHGAKTMNFKTHRRDQLIEWIKGLLAVPFVLNAQPAAPYDGVSYEDLDKMARTARQRYADIFRDVEALINDHIAHQRTNSRSKLGMLVPSISTFFTPLALEDAFLVQDAARAISSRRFVAPSFNDIRLVLNTAQLLSLIRPKATSKSHSNGSIPQSQIELLTFDGDVTLYEDGASLLSPEANPVINRLLHFLSVDVRIAIVTAAGYTHPQNYFNRLSGLLLAVKESTTLTAKQKSNLVVMGGESNYLLVFDDTAEHCLRYTHRRNWILDVMYTWTEEAIQSLLDVAETAFESCIKTLHLQAKVLRKERAVGIYAADQSIKLNREQLEETVLVVQQVVESSLFATPKPAHSHIPFTVFNGGADVFLDVGDKSLGVQACQKWFGGIQPSSTLHVGDQFLSGGGNDFKARSACCCAWIASPTETLALLDEMIALGASASDTR</sequence>
<keyword evidence="8" id="KW-0460">Magnesium</keyword>
<dbReference type="GO" id="GO:0071590">
    <property type="term" value="P:nicotinamide riboside biosynthetic process"/>
    <property type="evidence" value="ECO:0007669"/>
    <property type="project" value="TreeGrafter"/>
</dbReference>
<dbReference type="Pfam" id="PF10156">
    <property type="entry name" value="Med17"/>
    <property type="match status" value="1"/>
</dbReference>
<dbReference type="EMBL" id="JAKLMC020000019">
    <property type="protein sequence ID" value="KAK5951684.1"/>
    <property type="molecule type" value="Genomic_DNA"/>
</dbReference>
<keyword evidence="4" id="KW-0479">Metal-binding</keyword>
<evidence type="ECO:0000256" key="1">
    <source>
        <dbReference type="ARBA" id="ARBA00001946"/>
    </source>
</evidence>
<dbReference type="InterPro" id="IPR009453">
    <property type="entry name" value="ISN1"/>
</dbReference>
<keyword evidence="11" id="KW-0805">Transcription regulation</keyword>
<comment type="cofactor">
    <cofactor evidence="1">
        <name>Mg(2+)</name>
        <dbReference type="ChEBI" id="CHEBI:18420"/>
    </cofactor>
</comment>
<evidence type="ECO:0000313" key="14">
    <source>
        <dbReference type="Proteomes" id="UP001316803"/>
    </source>
</evidence>
<evidence type="ECO:0000256" key="4">
    <source>
        <dbReference type="ARBA" id="ARBA00022723"/>
    </source>
</evidence>
<evidence type="ECO:0000256" key="2">
    <source>
        <dbReference type="ARBA" id="ARBA00005307"/>
    </source>
</evidence>
<comment type="subunit">
    <text evidence="11">Component of the Mediator complex.</text>
</comment>
<name>A0AAN8EBR9_9EURO</name>
<comment type="similarity">
    <text evidence="2">Belongs to the ISN1 family.</text>
</comment>
<feature type="region of interest" description="Disordered" evidence="12">
    <location>
        <begin position="52"/>
        <end position="75"/>
    </location>
</feature>
<keyword evidence="11" id="KW-0539">Nucleus</keyword>
<dbReference type="Pfam" id="PF06437">
    <property type="entry name" value="ISN1"/>
    <property type="match status" value="1"/>
</dbReference>
<dbReference type="PANTHER" id="PTHR28213:SF1">
    <property type="entry name" value="IMP-SPECIFIC 5'-NUCLEOTIDASE 1"/>
    <property type="match status" value="1"/>
</dbReference>
<evidence type="ECO:0000256" key="11">
    <source>
        <dbReference type="RuleBase" id="RU364140"/>
    </source>
</evidence>
<comment type="subcellular location">
    <subcellularLocation>
        <location evidence="11">Nucleus</location>
    </subcellularLocation>
</comment>
<dbReference type="GO" id="GO:0071592">
    <property type="term" value="P:nicotinic acid riboside biosynthetic process"/>
    <property type="evidence" value="ECO:0007669"/>
    <property type="project" value="TreeGrafter"/>
</dbReference>
<dbReference type="SUPFAM" id="SSF56784">
    <property type="entry name" value="HAD-like"/>
    <property type="match status" value="1"/>
</dbReference>
<keyword evidence="7" id="KW-0067">ATP-binding</keyword>
<reference evidence="13 14" key="1">
    <citation type="submission" date="2022-12" db="EMBL/GenBank/DDBJ databases">
        <title>Genomic features and morphological characterization of a novel Knufia sp. strain isolated from spacecraft assembly facility.</title>
        <authorList>
            <person name="Teixeira M."/>
            <person name="Chander A.M."/>
            <person name="Stajich J.E."/>
            <person name="Venkateswaran K."/>
        </authorList>
    </citation>
    <scope>NUCLEOTIDE SEQUENCE [LARGE SCALE GENOMIC DNA]</scope>
    <source>
        <strain evidence="13 14">FJI-L2-BK-P2</strain>
    </source>
</reference>
<keyword evidence="6 13" id="KW-0378">Hydrolase</keyword>
<keyword evidence="11" id="KW-0804">Transcription</keyword>
<keyword evidence="14" id="KW-1185">Reference proteome</keyword>
<evidence type="ECO:0000256" key="7">
    <source>
        <dbReference type="ARBA" id="ARBA00022840"/>
    </source>
</evidence>
<accession>A0AAN8EBR9</accession>
<comment type="similarity">
    <text evidence="11">Belongs to the Mediator complex subunit 17 family.</text>
</comment>
<dbReference type="InterPro" id="IPR019313">
    <property type="entry name" value="Mediator_Med17"/>
</dbReference>